<feature type="transmembrane region" description="Helical" evidence="1">
    <location>
        <begin position="257"/>
        <end position="287"/>
    </location>
</feature>
<protein>
    <submittedName>
        <fullName evidence="2">Isoprenylcysteine carboxylmethyltransferase family protein</fullName>
        <ecNumber evidence="2">2.1.1.100</ecNumber>
        <ecNumber evidence="2">2.1.1.334</ecNumber>
    </submittedName>
</protein>
<keyword evidence="3" id="KW-1185">Reference proteome</keyword>
<dbReference type="Gene3D" id="1.20.120.1630">
    <property type="match status" value="1"/>
</dbReference>
<dbReference type="RefSeq" id="WP_371840861.1">
    <property type="nucleotide sequence ID" value="NZ_JBGMEK010000071.1"/>
</dbReference>
<evidence type="ECO:0000256" key="1">
    <source>
        <dbReference type="SAM" id="Phobius"/>
    </source>
</evidence>
<dbReference type="EC" id="2.1.1.100" evidence="2"/>
<keyword evidence="2" id="KW-0808">Transferase</keyword>
<keyword evidence="2" id="KW-0489">Methyltransferase</keyword>
<reference evidence="2 3" key="1">
    <citation type="submission" date="2024-08" db="EMBL/GenBank/DDBJ databases">
        <authorList>
            <person name="Ishaq N."/>
        </authorList>
    </citation>
    <scope>NUCLEOTIDE SEQUENCE [LARGE SCALE GENOMIC DNA]</scope>
    <source>
        <strain evidence="2 3">DSM 18651</strain>
    </source>
</reference>
<dbReference type="GO" id="GO:0004671">
    <property type="term" value="F:protein C-terminal S-isoprenylcysteine carboxyl O-methyltransferase activity"/>
    <property type="evidence" value="ECO:0007669"/>
    <property type="project" value="UniProtKB-EC"/>
</dbReference>
<proteinExistence type="predicted"/>
<feature type="transmembrane region" description="Helical" evidence="1">
    <location>
        <begin position="102"/>
        <end position="119"/>
    </location>
</feature>
<dbReference type="EMBL" id="JBGMEK010000071">
    <property type="protein sequence ID" value="MFA0813103.1"/>
    <property type="molecule type" value="Genomic_DNA"/>
</dbReference>
<sequence>MINIDIHSDLLVILRAALFLLPLFCTFYFAWRHKSDNRILVGSLFSFLYSIALLLPAHAMAVRLGAWHYGSETLILLGMPVDLWFAGSFLFGPATFLVFPKLNPLIFTAIFIAIQALFFNSLDPLVIAGNYWLLGVTLIFLLVHTPAMYLAKWTRYDINLPQRATLLAIAYGSLAFFIVPTLIMHAMGGSWDIGQRSAAEIVAVISSLLPCIIIGLSAVHMFVIFGEGTPIPLDKTKHLVNSGLYSYITNPMQLCTAISWIVIGVFLQNFFVALAAGMAGVFVAGLVRWHHRNDLLVRFPKGWPEYKTNVPEWLPRWKPWIKEKSILYWNTESISQSIYI</sequence>
<dbReference type="Proteomes" id="UP001569428">
    <property type="component" value="Unassembled WGS sequence"/>
</dbReference>
<feature type="transmembrane region" description="Helical" evidence="1">
    <location>
        <begin position="163"/>
        <end position="186"/>
    </location>
</feature>
<dbReference type="GO" id="GO:0032259">
    <property type="term" value="P:methylation"/>
    <property type="evidence" value="ECO:0007669"/>
    <property type="project" value="UniProtKB-KW"/>
</dbReference>
<keyword evidence="1" id="KW-0812">Transmembrane</keyword>
<gene>
    <name evidence="2" type="ORF">ACCI49_19565</name>
</gene>
<feature type="transmembrane region" description="Helical" evidence="1">
    <location>
        <begin position="43"/>
        <end position="62"/>
    </location>
</feature>
<dbReference type="EC" id="2.1.1.334" evidence="2"/>
<feature type="transmembrane region" description="Helical" evidence="1">
    <location>
        <begin position="131"/>
        <end position="151"/>
    </location>
</feature>
<comment type="caution">
    <text evidence="2">The sequence shown here is derived from an EMBL/GenBank/DDBJ whole genome shotgun (WGS) entry which is preliminary data.</text>
</comment>
<feature type="transmembrane region" description="Helical" evidence="1">
    <location>
        <begin position="12"/>
        <end position="31"/>
    </location>
</feature>
<name>A0ABV4P5B0_9GAMM</name>
<feature type="transmembrane region" description="Helical" evidence="1">
    <location>
        <begin position="198"/>
        <end position="225"/>
    </location>
</feature>
<evidence type="ECO:0000313" key="2">
    <source>
        <dbReference type="EMBL" id="MFA0813103.1"/>
    </source>
</evidence>
<feature type="transmembrane region" description="Helical" evidence="1">
    <location>
        <begin position="74"/>
        <end position="96"/>
    </location>
</feature>
<keyword evidence="1" id="KW-0472">Membrane</keyword>
<organism evidence="2 3">
    <name type="scientific">Microbulbifer epialgicus</name>
    <dbReference type="NCBI Taxonomy" id="393907"/>
    <lineage>
        <taxon>Bacteria</taxon>
        <taxon>Pseudomonadati</taxon>
        <taxon>Pseudomonadota</taxon>
        <taxon>Gammaproteobacteria</taxon>
        <taxon>Cellvibrionales</taxon>
        <taxon>Microbulbiferaceae</taxon>
        <taxon>Microbulbifer</taxon>
    </lineage>
</organism>
<accession>A0ABV4P5B0</accession>
<evidence type="ECO:0000313" key="3">
    <source>
        <dbReference type="Proteomes" id="UP001569428"/>
    </source>
</evidence>
<keyword evidence="1" id="KW-1133">Transmembrane helix</keyword>